<comment type="caution">
    <text evidence="1">The sequence shown here is derived from an EMBL/GenBank/DDBJ whole genome shotgun (WGS) entry which is preliminary data.</text>
</comment>
<sequence>MGSYISRLSFRALALSHIATHCSAYSPQTELPSSTIVTHPAIRPDLIPSLTNPGSIVIMNPRLRPF</sequence>
<accession>A0ACC2SNP6</accession>
<organism evidence="1 2">
    <name type="scientific">Entomophthora muscae</name>
    <dbReference type="NCBI Taxonomy" id="34485"/>
    <lineage>
        <taxon>Eukaryota</taxon>
        <taxon>Fungi</taxon>
        <taxon>Fungi incertae sedis</taxon>
        <taxon>Zoopagomycota</taxon>
        <taxon>Entomophthoromycotina</taxon>
        <taxon>Entomophthoromycetes</taxon>
        <taxon>Entomophthorales</taxon>
        <taxon>Entomophthoraceae</taxon>
        <taxon>Entomophthora</taxon>
    </lineage>
</organism>
<dbReference type="EMBL" id="QTSX02004561">
    <property type="protein sequence ID" value="KAJ9063997.1"/>
    <property type="molecule type" value="Genomic_DNA"/>
</dbReference>
<reference evidence="1" key="1">
    <citation type="submission" date="2022-04" db="EMBL/GenBank/DDBJ databases">
        <title>Genome of the entomopathogenic fungus Entomophthora muscae.</title>
        <authorList>
            <person name="Elya C."/>
            <person name="Lovett B.R."/>
            <person name="Lee E."/>
            <person name="Macias A.M."/>
            <person name="Hajek A.E."/>
            <person name="De Bivort B.L."/>
            <person name="Kasson M.T."/>
            <person name="De Fine Licht H.H."/>
            <person name="Stajich J.E."/>
        </authorList>
    </citation>
    <scope>NUCLEOTIDE SEQUENCE</scope>
    <source>
        <strain evidence="1">Berkeley</strain>
    </source>
</reference>
<proteinExistence type="predicted"/>
<name>A0ACC2SNP6_9FUNG</name>
<gene>
    <name evidence="1" type="ORF">DSO57_1035012</name>
</gene>
<evidence type="ECO:0000313" key="2">
    <source>
        <dbReference type="Proteomes" id="UP001165960"/>
    </source>
</evidence>
<keyword evidence="2" id="KW-1185">Reference proteome</keyword>
<dbReference type="Proteomes" id="UP001165960">
    <property type="component" value="Unassembled WGS sequence"/>
</dbReference>
<evidence type="ECO:0000313" key="1">
    <source>
        <dbReference type="EMBL" id="KAJ9063997.1"/>
    </source>
</evidence>
<protein>
    <submittedName>
        <fullName evidence="1">Uncharacterized protein</fullName>
    </submittedName>
</protein>